<dbReference type="SUPFAM" id="SSF52374">
    <property type="entry name" value="Nucleotidylyl transferase"/>
    <property type="match status" value="1"/>
</dbReference>
<comment type="caution">
    <text evidence="7">The sequence shown here is derived from an EMBL/GenBank/DDBJ whole genome shotgun (WGS) entry which is preliminary data.</text>
</comment>
<dbReference type="Gene3D" id="3.40.50.620">
    <property type="entry name" value="HUPs"/>
    <property type="match status" value="1"/>
</dbReference>
<accession>A0A6L9SB38</accession>
<dbReference type="Pfam" id="PF00294">
    <property type="entry name" value="PfkB"/>
    <property type="match status" value="1"/>
</dbReference>
<organism evidence="7 8">
    <name type="scientific">Phytoactinopolyspora halotolerans</name>
    <dbReference type="NCBI Taxonomy" id="1981512"/>
    <lineage>
        <taxon>Bacteria</taxon>
        <taxon>Bacillati</taxon>
        <taxon>Actinomycetota</taxon>
        <taxon>Actinomycetes</taxon>
        <taxon>Jiangellales</taxon>
        <taxon>Jiangellaceae</taxon>
        <taxon>Phytoactinopolyspora</taxon>
    </lineage>
</organism>
<gene>
    <name evidence="7" type="ORF">G1H10_19275</name>
</gene>
<evidence type="ECO:0000256" key="1">
    <source>
        <dbReference type="ARBA" id="ARBA00022679"/>
    </source>
</evidence>
<keyword evidence="7" id="KW-0418">Kinase</keyword>
<keyword evidence="8" id="KW-1185">Reference proteome</keyword>
<dbReference type="Proteomes" id="UP000475214">
    <property type="component" value="Unassembled WGS sequence"/>
</dbReference>
<evidence type="ECO:0000259" key="5">
    <source>
        <dbReference type="Pfam" id="PF00294"/>
    </source>
</evidence>
<dbReference type="Gene3D" id="3.40.1190.20">
    <property type="match status" value="1"/>
</dbReference>
<keyword evidence="3" id="KW-0511">Multifunctional enzyme</keyword>
<dbReference type="InterPro" id="IPR029056">
    <property type="entry name" value="Ribokinase-like"/>
</dbReference>
<feature type="domain" description="Cytidyltransferase-like" evidence="6">
    <location>
        <begin position="332"/>
        <end position="422"/>
    </location>
</feature>
<dbReference type="InterPro" id="IPR004821">
    <property type="entry name" value="Cyt_trans-like"/>
</dbReference>
<dbReference type="AlphaFoldDB" id="A0A6L9SB38"/>
<evidence type="ECO:0000313" key="8">
    <source>
        <dbReference type="Proteomes" id="UP000475214"/>
    </source>
</evidence>
<dbReference type="GO" id="GO:0016779">
    <property type="term" value="F:nucleotidyltransferase activity"/>
    <property type="evidence" value="ECO:0007669"/>
    <property type="project" value="UniProtKB-KW"/>
</dbReference>
<name>A0A6L9SB38_9ACTN</name>
<protein>
    <submittedName>
        <fullName evidence="7">Bifunctional heptose 7-phosphate kinase/heptose 1-phosphate adenyltransferase</fullName>
    </submittedName>
</protein>
<dbReference type="EMBL" id="JAAGOA010000014">
    <property type="protein sequence ID" value="NEE02319.1"/>
    <property type="molecule type" value="Genomic_DNA"/>
</dbReference>
<proteinExistence type="predicted"/>
<dbReference type="Pfam" id="PF01467">
    <property type="entry name" value="CTP_transf_like"/>
    <property type="match status" value="1"/>
</dbReference>
<feature type="domain" description="Carbohydrate kinase PfkB" evidence="5">
    <location>
        <begin position="3"/>
        <end position="298"/>
    </location>
</feature>
<keyword evidence="1 7" id="KW-0808">Transferase</keyword>
<dbReference type="InterPro" id="IPR050385">
    <property type="entry name" value="Archaeal_FAD_synthase"/>
</dbReference>
<dbReference type="InterPro" id="IPR011611">
    <property type="entry name" value="PfkB_dom"/>
</dbReference>
<evidence type="ECO:0000256" key="3">
    <source>
        <dbReference type="ARBA" id="ARBA00023268"/>
    </source>
</evidence>
<keyword evidence="4" id="KW-0119">Carbohydrate metabolism</keyword>
<dbReference type="RefSeq" id="WP_163740771.1">
    <property type="nucleotide sequence ID" value="NZ_JAAGOA010000014.1"/>
</dbReference>
<dbReference type="GO" id="GO:0016301">
    <property type="term" value="F:kinase activity"/>
    <property type="evidence" value="ECO:0007669"/>
    <property type="project" value="UniProtKB-KW"/>
</dbReference>
<dbReference type="InterPro" id="IPR014729">
    <property type="entry name" value="Rossmann-like_a/b/a_fold"/>
</dbReference>
<evidence type="ECO:0000256" key="2">
    <source>
        <dbReference type="ARBA" id="ARBA00022695"/>
    </source>
</evidence>
<evidence type="ECO:0000259" key="6">
    <source>
        <dbReference type="Pfam" id="PF01467"/>
    </source>
</evidence>
<reference evidence="7 8" key="1">
    <citation type="submission" date="2020-02" db="EMBL/GenBank/DDBJ databases">
        <authorList>
            <person name="Li X.-J."/>
            <person name="Han X.-M."/>
        </authorList>
    </citation>
    <scope>NUCLEOTIDE SEQUENCE [LARGE SCALE GENOMIC DNA]</scope>
    <source>
        <strain evidence="7 8">CCTCC AB 2017055</strain>
    </source>
</reference>
<dbReference type="SUPFAM" id="SSF53613">
    <property type="entry name" value="Ribokinase-like"/>
    <property type="match status" value="1"/>
</dbReference>
<sequence length="466" mass="48170">MSTRVVVIGDALLDVDLVGEATRLSPDAPVPVVDGVQRHVRPGGAALAACLAATRGADVTLVTPLANDEAGWRLRELLEPVLTVHPLPYGGSTPVKNRIRAGEQSIVRLDTGGEPAEVEELPTAAARELDRADAILVSDYGRGVAESLAVREALDGLAHRPPVVWDPHPRGAQPVPGVHLVTPNAQEASAWLHRCGVTVEGSDNGWTASLRKAEALLHVWQAGAVAVTLGAQGALLTYGQGAPLMLSAPHSTGGDACGAGDAFAATATTQLAAGTVLGEAAQQAVIEATHFVQDGGATGFSLDGRTPSTSPPDDAVQLAEQVNARGGVLVATGGCFDLLHSGHVACLQAARRLGDALVVCLNSDESVRRLKGDSRPVVPAQDRARILLALECVDAVQIFDEDTPAQVLRKLRPQVWAKGGDYSGTELSESPVVAEWGGHVVTLPYVGGWSTSALVDAVAKSAADGR</sequence>
<dbReference type="PANTHER" id="PTHR43793">
    <property type="entry name" value="FAD SYNTHASE"/>
    <property type="match status" value="1"/>
</dbReference>
<dbReference type="PANTHER" id="PTHR43793:SF2">
    <property type="entry name" value="BIFUNCTIONAL PROTEIN HLDE"/>
    <property type="match status" value="1"/>
</dbReference>
<dbReference type="NCBIfam" id="TIGR00125">
    <property type="entry name" value="cyt_tran_rel"/>
    <property type="match status" value="1"/>
</dbReference>
<evidence type="ECO:0000313" key="7">
    <source>
        <dbReference type="EMBL" id="NEE02319.1"/>
    </source>
</evidence>
<evidence type="ECO:0000256" key="4">
    <source>
        <dbReference type="ARBA" id="ARBA00023277"/>
    </source>
</evidence>
<keyword evidence="2" id="KW-0548">Nucleotidyltransferase</keyword>